<dbReference type="PANTHER" id="PTHR43595:SF2">
    <property type="entry name" value="SMALL RIBOSOMAL SUBUNIT PROTEIN MS42"/>
    <property type="match status" value="1"/>
</dbReference>
<dbReference type="PANTHER" id="PTHR43595">
    <property type="entry name" value="37S RIBOSOMAL PROTEIN S26, MITOCHONDRIAL"/>
    <property type="match status" value="1"/>
</dbReference>
<dbReference type="InterPro" id="IPR001189">
    <property type="entry name" value="Mn/Fe_SOD"/>
</dbReference>
<dbReference type="Pfam" id="PF00081">
    <property type="entry name" value="Sod_Fe_N"/>
    <property type="match status" value="1"/>
</dbReference>
<comment type="caution">
    <text evidence="9">The sequence shown here is derived from an EMBL/GenBank/DDBJ whole genome shotgun (WGS) entry which is preliminary data.</text>
</comment>
<feature type="binding site" evidence="5">
    <location>
        <position position="170"/>
    </location>
    <ligand>
        <name>Mn(2+)</name>
        <dbReference type="ChEBI" id="CHEBI:29035"/>
    </ligand>
</feature>
<dbReference type="Gene3D" id="3.55.40.20">
    <property type="entry name" value="Iron/manganese superoxide dismutase, C-terminal domain"/>
    <property type="match status" value="1"/>
</dbReference>
<dbReference type="Pfam" id="PF02777">
    <property type="entry name" value="Sod_Fe_C"/>
    <property type="match status" value="1"/>
</dbReference>
<protein>
    <recommendedName>
        <fullName evidence="2 6">Superoxide dismutase</fullName>
        <ecNumber evidence="2 6">1.15.1.1</ecNumber>
    </recommendedName>
</protein>
<evidence type="ECO:0000313" key="9">
    <source>
        <dbReference type="EMBL" id="HIY69804.1"/>
    </source>
</evidence>
<accession>A0A9D1Z1F5</accession>
<dbReference type="GO" id="GO:0004784">
    <property type="term" value="F:superoxide dismutase activity"/>
    <property type="evidence" value="ECO:0007669"/>
    <property type="project" value="UniProtKB-EC"/>
</dbReference>
<feature type="domain" description="Manganese/iron superoxide dismutase N-terminal" evidence="7">
    <location>
        <begin position="15"/>
        <end position="91"/>
    </location>
</feature>
<dbReference type="AlphaFoldDB" id="A0A9D1Z1F5"/>
<keyword evidence="4 6" id="KW-0560">Oxidoreductase</keyword>
<evidence type="ECO:0000256" key="2">
    <source>
        <dbReference type="ARBA" id="ARBA00012682"/>
    </source>
</evidence>
<dbReference type="InterPro" id="IPR019833">
    <property type="entry name" value="Mn/Fe_SOD_BS"/>
</dbReference>
<dbReference type="InterPro" id="IPR019831">
    <property type="entry name" value="Mn/Fe_SOD_N"/>
</dbReference>
<feature type="binding site" evidence="5">
    <location>
        <position position="36"/>
    </location>
    <ligand>
        <name>Mn(2+)</name>
        <dbReference type="ChEBI" id="CHEBI:29035"/>
    </ligand>
</feature>
<evidence type="ECO:0000259" key="7">
    <source>
        <dbReference type="Pfam" id="PF00081"/>
    </source>
</evidence>
<keyword evidence="3 5" id="KW-0479">Metal-binding</keyword>
<dbReference type="PROSITE" id="PS00088">
    <property type="entry name" value="SOD_MN"/>
    <property type="match status" value="1"/>
</dbReference>
<evidence type="ECO:0000256" key="6">
    <source>
        <dbReference type="RuleBase" id="RU000414"/>
    </source>
</evidence>
<evidence type="ECO:0000256" key="4">
    <source>
        <dbReference type="ARBA" id="ARBA00023002"/>
    </source>
</evidence>
<evidence type="ECO:0000313" key="10">
    <source>
        <dbReference type="Proteomes" id="UP000886844"/>
    </source>
</evidence>
<dbReference type="FunFam" id="3.55.40.20:FF:000004">
    <property type="entry name" value="Superoxide dismutase [Fe]"/>
    <property type="match status" value="1"/>
</dbReference>
<dbReference type="GO" id="GO:0046872">
    <property type="term" value="F:metal ion binding"/>
    <property type="evidence" value="ECO:0007669"/>
    <property type="project" value="UniProtKB-KW"/>
</dbReference>
<dbReference type="Proteomes" id="UP000886844">
    <property type="component" value="Unassembled WGS sequence"/>
</dbReference>
<evidence type="ECO:0000256" key="5">
    <source>
        <dbReference type="PIRSR" id="PIRSR000349-1"/>
    </source>
</evidence>
<comment type="similarity">
    <text evidence="1 6">Belongs to the iron/manganese superoxide dismutase family.</text>
</comment>
<gene>
    <name evidence="9" type="ORF">H9828_10375</name>
</gene>
<name>A0A9D1Z1F5_9BACT</name>
<dbReference type="InterPro" id="IPR036324">
    <property type="entry name" value="Mn/Fe_SOD_N_sf"/>
</dbReference>
<dbReference type="InterPro" id="IPR036314">
    <property type="entry name" value="SOD_C_sf"/>
</dbReference>
<reference evidence="9" key="2">
    <citation type="submission" date="2021-04" db="EMBL/GenBank/DDBJ databases">
        <authorList>
            <person name="Gilroy R."/>
        </authorList>
    </citation>
    <scope>NUCLEOTIDE SEQUENCE</scope>
    <source>
        <strain evidence="9">5134</strain>
    </source>
</reference>
<dbReference type="EMBL" id="DXDA01000080">
    <property type="protein sequence ID" value="HIY69804.1"/>
    <property type="molecule type" value="Genomic_DNA"/>
</dbReference>
<dbReference type="PIRSF" id="PIRSF000349">
    <property type="entry name" value="SODismutase"/>
    <property type="match status" value="1"/>
</dbReference>
<dbReference type="Gene3D" id="1.10.287.990">
    <property type="entry name" value="Fe,Mn superoxide dismutase (SOD) domain"/>
    <property type="match status" value="1"/>
</dbReference>
<feature type="binding site" evidence="5">
    <location>
        <position position="83"/>
    </location>
    <ligand>
        <name>Mn(2+)</name>
        <dbReference type="ChEBI" id="CHEBI:29035"/>
    </ligand>
</feature>
<evidence type="ECO:0000259" key="8">
    <source>
        <dbReference type="Pfam" id="PF02777"/>
    </source>
</evidence>
<proteinExistence type="inferred from homology"/>
<dbReference type="EC" id="1.15.1.1" evidence="2 6"/>
<evidence type="ECO:0000256" key="1">
    <source>
        <dbReference type="ARBA" id="ARBA00008714"/>
    </source>
</evidence>
<dbReference type="SUPFAM" id="SSF54719">
    <property type="entry name" value="Fe,Mn superoxide dismutase (SOD), C-terminal domain"/>
    <property type="match status" value="1"/>
</dbReference>
<comment type="function">
    <text evidence="6">Destroys radicals which are normally produced within the cells and which are toxic to biological systems.</text>
</comment>
<dbReference type="PRINTS" id="PR01703">
    <property type="entry name" value="MNSODISMTASE"/>
</dbReference>
<dbReference type="GO" id="GO:0005737">
    <property type="term" value="C:cytoplasm"/>
    <property type="evidence" value="ECO:0007669"/>
    <property type="project" value="TreeGrafter"/>
</dbReference>
<feature type="domain" description="Manganese/iron superoxide dismutase C-terminal" evidence="8">
    <location>
        <begin position="99"/>
        <end position="199"/>
    </location>
</feature>
<dbReference type="SUPFAM" id="SSF46609">
    <property type="entry name" value="Fe,Mn superoxide dismutase (SOD), N-terminal domain"/>
    <property type="match status" value="1"/>
</dbReference>
<reference evidence="9" key="1">
    <citation type="journal article" date="2021" name="PeerJ">
        <title>Extensive microbial diversity within the chicken gut microbiome revealed by metagenomics and culture.</title>
        <authorList>
            <person name="Gilroy R."/>
            <person name="Ravi A."/>
            <person name="Getino M."/>
            <person name="Pursley I."/>
            <person name="Horton D.L."/>
            <person name="Alikhan N.F."/>
            <person name="Baker D."/>
            <person name="Gharbi K."/>
            <person name="Hall N."/>
            <person name="Watson M."/>
            <person name="Adriaenssens E.M."/>
            <person name="Foster-Nyarko E."/>
            <person name="Jarju S."/>
            <person name="Secka A."/>
            <person name="Antonio M."/>
            <person name="Oren A."/>
            <person name="Chaudhuri R.R."/>
            <person name="La Ragione R."/>
            <person name="Hildebrand F."/>
            <person name="Pallen M.J."/>
        </authorList>
    </citation>
    <scope>NUCLEOTIDE SEQUENCE</scope>
    <source>
        <strain evidence="9">5134</strain>
    </source>
</reference>
<organism evidence="9 10">
    <name type="scientific">Candidatus Alistipes intestinigallinarum</name>
    <dbReference type="NCBI Taxonomy" id="2838440"/>
    <lineage>
        <taxon>Bacteria</taxon>
        <taxon>Pseudomonadati</taxon>
        <taxon>Bacteroidota</taxon>
        <taxon>Bacteroidia</taxon>
        <taxon>Bacteroidales</taxon>
        <taxon>Rikenellaceae</taxon>
        <taxon>Alistipes</taxon>
    </lineage>
</organism>
<sequence>MTPTESDSATRFMARELPYAYGALAPHVSEETMRYHHDKHYVGYVNKLNELLLDTPFEGQPLEDILLSADGALYNNAAQVWNHELFFEQLSPQPVRTPSPELQAAIDRDFGSLDNLKAQMNRAAAGLFGSGWVWLASDKEGRLSILSEPNAGNPLRKGLIPLLGLDVWEHAYYIDYRNRRADGVAALWNVIDWQCVSDRYAHR</sequence>
<comment type="catalytic activity">
    <reaction evidence="6">
        <text>2 superoxide + 2 H(+) = H2O2 + O2</text>
        <dbReference type="Rhea" id="RHEA:20696"/>
        <dbReference type="ChEBI" id="CHEBI:15378"/>
        <dbReference type="ChEBI" id="CHEBI:15379"/>
        <dbReference type="ChEBI" id="CHEBI:16240"/>
        <dbReference type="ChEBI" id="CHEBI:18421"/>
        <dbReference type="EC" id="1.15.1.1"/>
    </reaction>
</comment>
<evidence type="ECO:0000256" key="3">
    <source>
        <dbReference type="ARBA" id="ARBA00022723"/>
    </source>
</evidence>
<feature type="binding site" evidence="5">
    <location>
        <position position="166"/>
    </location>
    <ligand>
        <name>Mn(2+)</name>
        <dbReference type="ChEBI" id="CHEBI:29035"/>
    </ligand>
</feature>
<dbReference type="InterPro" id="IPR019832">
    <property type="entry name" value="Mn/Fe_SOD_C"/>
</dbReference>